<keyword evidence="2" id="KW-0732">Signal</keyword>
<keyword evidence="1" id="KW-0175">Coiled coil</keyword>
<dbReference type="EnsemblMetazoa" id="ADIR008864-RA">
    <property type="protein sequence ID" value="ADIR008864-PA"/>
    <property type="gene ID" value="ADIR008864"/>
</dbReference>
<reference evidence="4" key="1">
    <citation type="submission" date="2013-03" db="EMBL/GenBank/DDBJ databases">
        <title>The Genome Sequence of Anopheles dirus WRAIR2.</title>
        <authorList>
            <consortium name="The Broad Institute Genomics Platform"/>
            <person name="Neafsey D.E."/>
            <person name="Walton C."/>
            <person name="Walker B."/>
            <person name="Young S.K."/>
            <person name="Zeng Q."/>
            <person name="Gargeya S."/>
            <person name="Fitzgerald M."/>
            <person name="Haas B."/>
            <person name="Abouelleil A."/>
            <person name="Allen A.W."/>
            <person name="Alvarado L."/>
            <person name="Arachchi H.M."/>
            <person name="Berlin A.M."/>
            <person name="Chapman S.B."/>
            <person name="Gainer-Dewar J."/>
            <person name="Goldberg J."/>
            <person name="Griggs A."/>
            <person name="Gujja S."/>
            <person name="Hansen M."/>
            <person name="Howarth C."/>
            <person name="Imamovic A."/>
            <person name="Ireland A."/>
            <person name="Larimer J."/>
            <person name="McCowan C."/>
            <person name="Murphy C."/>
            <person name="Pearson M."/>
            <person name="Poon T.W."/>
            <person name="Priest M."/>
            <person name="Roberts A."/>
            <person name="Saif S."/>
            <person name="Shea T."/>
            <person name="Sisk P."/>
            <person name="Sykes S."/>
            <person name="Wortman J."/>
            <person name="Nusbaum C."/>
            <person name="Birren B."/>
        </authorList>
    </citation>
    <scope>NUCLEOTIDE SEQUENCE [LARGE SCALE GENOMIC DNA]</scope>
    <source>
        <strain evidence="4">WRAIR2</strain>
    </source>
</reference>
<dbReference type="AlphaFoldDB" id="A0A182NMH9"/>
<feature type="chain" id="PRO_5008130115" evidence="2">
    <location>
        <begin position="25"/>
        <end position="144"/>
    </location>
</feature>
<dbReference type="Proteomes" id="UP000075884">
    <property type="component" value="Unassembled WGS sequence"/>
</dbReference>
<name>A0A182NMH9_9DIPT</name>
<organism evidence="3 4">
    <name type="scientific">Anopheles dirus</name>
    <dbReference type="NCBI Taxonomy" id="7168"/>
    <lineage>
        <taxon>Eukaryota</taxon>
        <taxon>Metazoa</taxon>
        <taxon>Ecdysozoa</taxon>
        <taxon>Arthropoda</taxon>
        <taxon>Hexapoda</taxon>
        <taxon>Insecta</taxon>
        <taxon>Pterygota</taxon>
        <taxon>Neoptera</taxon>
        <taxon>Endopterygota</taxon>
        <taxon>Diptera</taxon>
        <taxon>Nematocera</taxon>
        <taxon>Culicoidea</taxon>
        <taxon>Culicidae</taxon>
        <taxon>Anophelinae</taxon>
        <taxon>Anopheles</taxon>
    </lineage>
</organism>
<evidence type="ECO:0000256" key="1">
    <source>
        <dbReference type="SAM" id="Coils"/>
    </source>
</evidence>
<accession>A0A182NMH9</accession>
<protein>
    <submittedName>
        <fullName evidence="3">Uncharacterized protein</fullName>
    </submittedName>
</protein>
<reference evidence="3" key="2">
    <citation type="submission" date="2020-05" db="UniProtKB">
        <authorList>
            <consortium name="EnsemblMetazoa"/>
        </authorList>
    </citation>
    <scope>IDENTIFICATION</scope>
    <source>
        <strain evidence="3">WRAIR2</strain>
    </source>
</reference>
<evidence type="ECO:0000256" key="2">
    <source>
        <dbReference type="SAM" id="SignalP"/>
    </source>
</evidence>
<feature type="signal peptide" evidence="2">
    <location>
        <begin position="1"/>
        <end position="24"/>
    </location>
</feature>
<evidence type="ECO:0000313" key="3">
    <source>
        <dbReference type="EnsemblMetazoa" id="ADIR008864-PA"/>
    </source>
</evidence>
<sequence length="144" mass="15939">MSSQFRFHTSLVLLVIVAIVGTQCAILTRAIEAQKSLVEREEQALQEAKDQVLRTAQNAVDVSRDAVSNVAEQFKYAVMYPWRRASEALEKPKLYAKYMLYKASNALTAGDATSPAPVSPSVELVTQPTVVEVDMEPQKEVILI</sequence>
<proteinExistence type="predicted"/>
<keyword evidence="4" id="KW-1185">Reference proteome</keyword>
<feature type="coiled-coil region" evidence="1">
    <location>
        <begin position="31"/>
        <end position="58"/>
    </location>
</feature>
<evidence type="ECO:0000313" key="4">
    <source>
        <dbReference type="Proteomes" id="UP000075884"/>
    </source>
</evidence>
<dbReference type="VEuPathDB" id="VectorBase:ADIR008864"/>